<reference evidence="1 2" key="1">
    <citation type="submission" date="2022-03" db="EMBL/GenBank/DDBJ databases">
        <title>Sinomonas sp. isolated from a soil.</title>
        <authorList>
            <person name="Han J."/>
            <person name="Kim D.-U."/>
        </authorList>
    </citation>
    <scope>NUCLEOTIDE SEQUENCE [LARGE SCALE GENOMIC DNA]</scope>
    <source>
        <strain evidence="1 2">5-5</strain>
    </source>
</reference>
<dbReference type="Proteomes" id="UP001202922">
    <property type="component" value="Unassembled WGS sequence"/>
</dbReference>
<proteinExistence type="predicted"/>
<comment type="caution">
    <text evidence="1">The sequence shown here is derived from an EMBL/GenBank/DDBJ whole genome shotgun (WGS) entry which is preliminary data.</text>
</comment>
<dbReference type="EMBL" id="JAKZBV010000001">
    <property type="protein sequence ID" value="MCH6470257.1"/>
    <property type="molecule type" value="Genomic_DNA"/>
</dbReference>
<organism evidence="1 2">
    <name type="scientific">Sinomonas terrae</name>
    <dbReference type="NCBI Taxonomy" id="2908838"/>
    <lineage>
        <taxon>Bacteria</taxon>
        <taxon>Bacillati</taxon>
        <taxon>Actinomycetota</taxon>
        <taxon>Actinomycetes</taxon>
        <taxon>Micrococcales</taxon>
        <taxon>Micrococcaceae</taxon>
        <taxon>Sinomonas</taxon>
    </lineage>
</organism>
<dbReference type="RefSeq" id="WP_241053772.1">
    <property type="nucleotide sequence ID" value="NZ_JAKZBV010000001.1"/>
</dbReference>
<evidence type="ECO:0000313" key="2">
    <source>
        <dbReference type="Proteomes" id="UP001202922"/>
    </source>
</evidence>
<keyword evidence="2" id="KW-1185">Reference proteome</keyword>
<protein>
    <submittedName>
        <fullName evidence="1">Type IV toxin-antitoxin system AbiEi family antitoxin</fullName>
    </submittedName>
</protein>
<gene>
    <name evidence="1" type="ORF">L0M17_09760</name>
</gene>
<sequence length="209" mass="22097">MRHALVPLPKSSRPLPAGRLPQILVPGRPFTSSELQAMANDGVLQQLVGDSYAPATSTPTPELRAASLAAMLNARLKRRTVVGRMSAAWIYGCAPAPPAPVLLVPAPRRLSSTGRGHGALVHEVVLGDFDISEFGAILVTSPLRTAVDIAVHSEGTLAAQTLRRLLGQPGLGLTSSLVRRAVETLPRQPHKQRARDLLARLAAADSGSR</sequence>
<name>A0ABS9U0N1_9MICC</name>
<evidence type="ECO:0000313" key="1">
    <source>
        <dbReference type="EMBL" id="MCH6470257.1"/>
    </source>
</evidence>
<accession>A0ABS9U0N1</accession>